<gene>
    <name evidence="2" type="ORF">CA54_16620</name>
</gene>
<feature type="transmembrane region" description="Helical" evidence="1">
    <location>
        <begin position="46"/>
        <end position="67"/>
    </location>
</feature>
<reference evidence="2 3" key="1">
    <citation type="submission" date="2019-02" db="EMBL/GenBank/DDBJ databases">
        <title>Deep-cultivation of Planctomycetes and their phenomic and genomic characterization uncovers novel biology.</title>
        <authorList>
            <person name="Wiegand S."/>
            <person name="Jogler M."/>
            <person name="Boedeker C."/>
            <person name="Pinto D."/>
            <person name="Vollmers J."/>
            <person name="Rivas-Marin E."/>
            <person name="Kohn T."/>
            <person name="Peeters S.H."/>
            <person name="Heuer A."/>
            <person name="Rast P."/>
            <person name="Oberbeckmann S."/>
            <person name="Bunk B."/>
            <person name="Jeske O."/>
            <person name="Meyerdierks A."/>
            <person name="Storesund J.E."/>
            <person name="Kallscheuer N."/>
            <person name="Luecker S."/>
            <person name="Lage O.M."/>
            <person name="Pohl T."/>
            <person name="Merkel B.J."/>
            <person name="Hornburger P."/>
            <person name="Mueller R.-W."/>
            <person name="Bruemmer F."/>
            <person name="Labrenz M."/>
            <person name="Spormann A.M."/>
            <person name="Op Den Camp H."/>
            <person name="Overmann J."/>
            <person name="Amann R."/>
            <person name="Jetten M.S.M."/>
            <person name="Mascher T."/>
            <person name="Medema M.H."/>
            <person name="Devos D.P."/>
            <person name="Kaster A.-K."/>
            <person name="Ovreas L."/>
            <person name="Rohde M."/>
            <person name="Galperin M.Y."/>
            <person name="Jogler C."/>
        </authorList>
    </citation>
    <scope>NUCLEOTIDE SEQUENCE [LARGE SCALE GENOMIC DNA]</scope>
    <source>
        <strain evidence="2 3">CA54</strain>
    </source>
</reference>
<dbReference type="EMBL" id="SJPP01000001">
    <property type="protein sequence ID" value="TWU12836.1"/>
    <property type="molecule type" value="Genomic_DNA"/>
</dbReference>
<dbReference type="OrthoDB" id="9907907at2"/>
<evidence type="ECO:0000256" key="1">
    <source>
        <dbReference type="SAM" id="Phobius"/>
    </source>
</evidence>
<dbReference type="RefSeq" id="WP_146370253.1">
    <property type="nucleotide sequence ID" value="NZ_SJPP01000001.1"/>
</dbReference>
<dbReference type="AlphaFoldDB" id="A0A5C6BNF2"/>
<keyword evidence="1" id="KW-1133">Transmembrane helix</keyword>
<evidence type="ECO:0000313" key="2">
    <source>
        <dbReference type="EMBL" id="TWU12836.1"/>
    </source>
</evidence>
<proteinExistence type="predicted"/>
<keyword evidence="1" id="KW-0812">Transmembrane</keyword>
<evidence type="ECO:0000313" key="3">
    <source>
        <dbReference type="Proteomes" id="UP000320735"/>
    </source>
</evidence>
<keyword evidence="1" id="KW-0472">Membrane</keyword>
<comment type="caution">
    <text evidence="2">The sequence shown here is derived from an EMBL/GenBank/DDBJ whole genome shotgun (WGS) entry which is preliminary data.</text>
</comment>
<name>A0A5C6BNF2_9PLAN</name>
<organism evidence="2 3">
    <name type="scientific">Symmachiella macrocystis</name>
    <dbReference type="NCBI Taxonomy" id="2527985"/>
    <lineage>
        <taxon>Bacteria</taxon>
        <taxon>Pseudomonadati</taxon>
        <taxon>Planctomycetota</taxon>
        <taxon>Planctomycetia</taxon>
        <taxon>Planctomycetales</taxon>
        <taxon>Planctomycetaceae</taxon>
        <taxon>Symmachiella</taxon>
    </lineage>
</organism>
<feature type="transmembrane region" description="Helical" evidence="1">
    <location>
        <begin position="20"/>
        <end position="40"/>
    </location>
</feature>
<sequence>MPIPYHRSLKKRIFTSSLTYDIPITVGATVAAIAGASKLWKDERISAYWLIAAAVVVFVSTISKHIAKHVTEEEKHSIHPLEGCLETLRAVLLGDDVDENIELRLCIHRIEKKELVQLTEYCGTNCSNKVGRRISVRAGITGKAIRTGQFQVSNRKEVDQRAHLDDMVKNFGFSRSEAERMKPDRESWAAMPIGDPVEAVLFLDTRSRGFFGNSNSNRRKAIMSASMGIAEFTRRRYR</sequence>
<accession>A0A5C6BNF2</accession>
<dbReference type="Proteomes" id="UP000320735">
    <property type="component" value="Unassembled WGS sequence"/>
</dbReference>
<protein>
    <submittedName>
        <fullName evidence="2">Uncharacterized protein</fullName>
    </submittedName>
</protein>
<keyword evidence="3" id="KW-1185">Reference proteome</keyword>